<evidence type="ECO:0000256" key="4">
    <source>
        <dbReference type="ARBA" id="ARBA00023027"/>
    </source>
</evidence>
<comment type="catalytic activity">
    <reaction evidence="6">
        <text>2 a quinone + NADH + H(+) = 2 a 1,4-benzosemiquinone + NAD(+)</text>
        <dbReference type="Rhea" id="RHEA:65952"/>
        <dbReference type="ChEBI" id="CHEBI:15378"/>
        <dbReference type="ChEBI" id="CHEBI:57540"/>
        <dbReference type="ChEBI" id="CHEBI:57945"/>
        <dbReference type="ChEBI" id="CHEBI:132124"/>
        <dbReference type="ChEBI" id="CHEBI:134225"/>
    </reaction>
</comment>
<protein>
    <recommendedName>
        <fullName evidence="6">FMN dependent NADH:quinone oxidoreductase</fullName>
        <ecNumber evidence="6">1.6.5.-</ecNumber>
    </recommendedName>
    <alternativeName>
        <fullName evidence="6">Azo-dye reductase</fullName>
    </alternativeName>
    <alternativeName>
        <fullName evidence="6">FMN-dependent NADH-azo compound oxidoreductase</fullName>
    </alternativeName>
    <alternativeName>
        <fullName evidence="6">FMN-dependent NADH-azoreductase</fullName>
        <ecNumber evidence="6">1.7.1.17</ecNumber>
    </alternativeName>
</protein>
<feature type="binding site" evidence="6">
    <location>
        <begin position="96"/>
        <end position="99"/>
    </location>
    <ligand>
        <name>FMN</name>
        <dbReference type="ChEBI" id="CHEBI:58210"/>
    </ligand>
</feature>
<keyword evidence="4 6" id="KW-0520">NAD</keyword>
<comment type="function">
    <text evidence="6">Quinone reductase that provides resistance to thiol-specific stress caused by electrophilic quinones.</text>
</comment>
<comment type="function">
    <text evidence="6">Also exhibits azoreductase activity. Catalyzes the reductive cleavage of the azo bond in aromatic azo compounds to the corresponding amines.</text>
</comment>
<feature type="binding site" evidence="6">
    <location>
        <begin position="138"/>
        <end position="141"/>
    </location>
    <ligand>
        <name>FMN</name>
        <dbReference type="ChEBI" id="CHEBI:58210"/>
    </ligand>
</feature>
<dbReference type="HAMAP" id="MF_01216">
    <property type="entry name" value="Azoreductase_type1"/>
    <property type="match status" value="1"/>
</dbReference>
<reference evidence="8 9" key="1">
    <citation type="submission" date="2020-08" db="EMBL/GenBank/DDBJ databases">
        <title>Genomic Encyclopedia of Archaeal and Bacterial Type Strains, Phase II (KMG-II): from individual species to whole genera.</title>
        <authorList>
            <person name="Goeker M."/>
        </authorList>
    </citation>
    <scope>NUCLEOTIDE SEQUENCE [LARGE SCALE GENOMIC DNA]</scope>
    <source>
        <strain evidence="8 9">DSM 43850</strain>
    </source>
</reference>
<comment type="catalytic activity">
    <reaction evidence="5">
        <text>N,N-dimethyl-1,4-phenylenediamine + anthranilate + 2 NAD(+) = 2-(4-dimethylaminophenyl)diazenylbenzoate + 2 NADH + 2 H(+)</text>
        <dbReference type="Rhea" id="RHEA:55872"/>
        <dbReference type="ChEBI" id="CHEBI:15378"/>
        <dbReference type="ChEBI" id="CHEBI:15783"/>
        <dbReference type="ChEBI" id="CHEBI:16567"/>
        <dbReference type="ChEBI" id="CHEBI:57540"/>
        <dbReference type="ChEBI" id="CHEBI:57945"/>
        <dbReference type="ChEBI" id="CHEBI:71579"/>
        <dbReference type="EC" id="1.7.1.17"/>
    </reaction>
    <physiologicalReaction direction="right-to-left" evidence="5">
        <dbReference type="Rhea" id="RHEA:55874"/>
    </physiologicalReaction>
</comment>
<sequence>MAHLLHIDTSARQEGSISRQLTRAFADAWRAANPGGTVTYRDLAANPIPYADMPDLATAFLPADQLSPELADSFAVTEELISELEAADTYVIGAPMYNFMVPAVLKAWVDRIVLPGRTFDPNSREGKLVGKDVTFITSRGGSYAPGTPRAGFDYQEPWLRAALGQVGLDDIRFIHCEMTLAKVMPKLAQFIPLADESYDKAIATIKSLF</sequence>
<gene>
    <name evidence="6" type="primary">azoR</name>
    <name evidence="8" type="ORF">BC739_003646</name>
</gene>
<keyword evidence="9" id="KW-1185">Reference proteome</keyword>
<dbReference type="InterPro" id="IPR029039">
    <property type="entry name" value="Flavoprotein-like_sf"/>
</dbReference>
<evidence type="ECO:0000313" key="9">
    <source>
        <dbReference type="Proteomes" id="UP000517916"/>
    </source>
</evidence>
<organism evidence="8 9">
    <name type="scientific">Kutzneria viridogrisea</name>
    <dbReference type="NCBI Taxonomy" id="47990"/>
    <lineage>
        <taxon>Bacteria</taxon>
        <taxon>Bacillati</taxon>
        <taxon>Actinomycetota</taxon>
        <taxon>Actinomycetes</taxon>
        <taxon>Pseudonocardiales</taxon>
        <taxon>Pseudonocardiaceae</taxon>
        <taxon>Kutzneria</taxon>
    </lineage>
</organism>
<comment type="cofactor">
    <cofactor evidence="6">
        <name>FMN</name>
        <dbReference type="ChEBI" id="CHEBI:58210"/>
    </cofactor>
    <text evidence="6">Binds 1 FMN per subunit.</text>
</comment>
<dbReference type="InterPro" id="IPR003680">
    <property type="entry name" value="Flavodoxin_fold"/>
</dbReference>
<evidence type="ECO:0000256" key="5">
    <source>
        <dbReference type="ARBA" id="ARBA00048542"/>
    </source>
</evidence>
<dbReference type="PANTHER" id="PTHR43741:SF4">
    <property type="entry name" value="FMN-DEPENDENT NADH:QUINONE OXIDOREDUCTASE"/>
    <property type="match status" value="1"/>
</dbReference>
<accession>A0ABR6BHT2</accession>
<evidence type="ECO:0000259" key="7">
    <source>
        <dbReference type="Pfam" id="PF02525"/>
    </source>
</evidence>
<feature type="binding site" evidence="6">
    <location>
        <position position="10"/>
    </location>
    <ligand>
        <name>FMN</name>
        <dbReference type="ChEBI" id="CHEBI:58210"/>
    </ligand>
</feature>
<proteinExistence type="inferred from homology"/>
<dbReference type="Gene3D" id="3.40.50.360">
    <property type="match status" value="1"/>
</dbReference>
<evidence type="ECO:0000313" key="8">
    <source>
        <dbReference type="EMBL" id="MBA8926447.1"/>
    </source>
</evidence>
<dbReference type="SUPFAM" id="SSF52218">
    <property type="entry name" value="Flavoproteins"/>
    <property type="match status" value="1"/>
</dbReference>
<dbReference type="EMBL" id="JACJID010000002">
    <property type="protein sequence ID" value="MBA8926447.1"/>
    <property type="molecule type" value="Genomic_DNA"/>
</dbReference>
<keyword evidence="1 6" id="KW-0285">Flavoprotein</keyword>
<comment type="subunit">
    <text evidence="6">Homodimer.</text>
</comment>
<keyword evidence="3 6" id="KW-0560">Oxidoreductase</keyword>
<evidence type="ECO:0000256" key="2">
    <source>
        <dbReference type="ARBA" id="ARBA00022643"/>
    </source>
</evidence>
<comment type="caution">
    <text evidence="8">The sequence shown here is derived from an EMBL/GenBank/DDBJ whole genome shotgun (WGS) entry which is preliminary data.</text>
</comment>
<evidence type="ECO:0000256" key="3">
    <source>
        <dbReference type="ARBA" id="ARBA00023002"/>
    </source>
</evidence>
<evidence type="ECO:0000256" key="1">
    <source>
        <dbReference type="ARBA" id="ARBA00022630"/>
    </source>
</evidence>
<dbReference type="EC" id="1.7.1.17" evidence="6"/>
<dbReference type="InterPro" id="IPR023048">
    <property type="entry name" value="NADH:quinone_OxRdtase_FMN_depd"/>
</dbReference>
<dbReference type="Proteomes" id="UP000517916">
    <property type="component" value="Unassembled WGS sequence"/>
</dbReference>
<dbReference type="InterPro" id="IPR050104">
    <property type="entry name" value="FMN-dep_NADH:Q_OxRdtase_AzoR1"/>
</dbReference>
<feature type="binding site" evidence="6">
    <location>
        <begin position="16"/>
        <end position="18"/>
    </location>
    <ligand>
        <name>FMN</name>
        <dbReference type="ChEBI" id="CHEBI:58210"/>
    </ligand>
</feature>
<keyword evidence="2 6" id="KW-0288">FMN</keyword>
<dbReference type="EC" id="1.6.5.-" evidence="6"/>
<dbReference type="PANTHER" id="PTHR43741">
    <property type="entry name" value="FMN-DEPENDENT NADH-AZOREDUCTASE 1"/>
    <property type="match status" value="1"/>
</dbReference>
<comment type="similarity">
    <text evidence="6">Belongs to the azoreductase type 1 family.</text>
</comment>
<name>A0ABR6BHT2_9PSEU</name>
<dbReference type="Pfam" id="PF02525">
    <property type="entry name" value="Flavodoxin_2"/>
    <property type="match status" value="1"/>
</dbReference>
<dbReference type="GO" id="GO:0016491">
    <property type="term" value="F:oxidoreductase activity"/>
    <property type="evidence" value="ECO:0007669"/>
    <property type="project" value="UniProtKB-KW"/>
</dbReference>
<evidence type="ECO:0000256" key="6">
    <source>
        <dbReference type="HAMAP-Rule" id="MF_01216"/>
    </source>
</evidence>
<feature type="domain" description="Flavodoxin-like fold" evidence="7">
    <location>
        <begin position="3"/>
        <end position="180"/>
    </location>
</feature>
<dbReference type="RefSeq" id="WP_030108875.1">
    <property type="nucleotide sequence ID" value="NZ_BAAABQ010000009.1"/>
</dbReference>